<evidence type="ECO:0000313" key="2">
    <source>
        <dbReference type="EMBL" id="MEM5498125.1"/>
    </source>
</evidence>
<dbReference type="RefSeq" id="WP_342881824.1">
    <property type="nucleotide sequence ID" value="NZ_JBBMQS010000006.1"/>
</dbReference>
<dbReference type="Pfam" id="PF09722">
    <property type="entry name" value="Xre_MbcA_ParS_C"/>
    <property type="match status" value="1"/>
</dbReference>
<evidence type="ECO:0000259" key="1">
    <source>
        <dbReference type="Pfam" id="PF09722"/>
    </source>
</evidence>
<organism evidence="2 3">
    <name type="scientific">Paraglaciecola mesophila</name>
    <dbReference type="NCBI Taxonomy" id="197222"/>
    <lineage>
        <taxon>Bacteria</taxon>
        <taxon>Pseudomonadati</taxon>
        <taxon>Pseudomonadota</taxon>
        <taxon>Gammaproteobacteria</taxon>
        <taxon>Alteromonadales</taxon>
        <taxon>Alteromonadaceae</taxon>
        <taxon>Paraglaciecola</taxon>
    </lineage>
</organism>
<comment type="caution">
    <text evidence="2">The sequence shown here is derived from an EMBL/GenBank/DDBJ whole genome shotgun (WGS) entry which is preliminary data.</text>
</comment>
<dbReference type="EMBL" id="JBBMQS010000006">
    <property type="protein sequence ID" value="MEM5498125.1"/>
    <property type="molecule type" value="Genomic_DNA"/>
</dbReference>
<feature type="domain" description="Antitoxin Xre/MbcA/ParS-like toxin-binding" evidence="1">
    <location>
        <begin position="70"/>
        <end position="118"/>
    </location>
</feature>
<dbReference type="Proteomes" id="UP001461163">
    <property type="component" value="Unassembled WGS sequence"/>
</dbReference>
<accession>A0ABU9SX05</accession>
<gene>
    <name evidence="2" type="ORF">WNY77_12015</name>
</gene>
<reference evidence="2 3" key="1">
    <citation type="submission" date="2024-03" db="EMBL/GenBank/DDBJ databases">
        <title>Community enrichment and isolation of bacterial strains for fucoidan degradation.</title>
        <authorList>
            <person name="Sichert A."/>
        </authorList>
    </citation>
    <scope>NUCLEOTIDE SEQUENCE [LARGE SCALE GENOMIC DNA]</scope>
    <source>
        <strain evidence="2 3">AS12</strain>
    </source>
</reference>
<dbReference type="InterPro" id="IPR024467">
    <property type="entry name" value="Xre/MbcA/ParS-like_toxin-bd"/>
</dbReference>
<evidence type="ECO:0000313" key="3">
    <source>
        <dbReference type="Proteomes" id="UP001461163"/>
    </source>
</evidence>
<sequence>MSIDMAPKAIIDYSFTSQSIRKLAADYGISLNKLASIIGCTSTKIYSKPIRLPTGPTQRLLQLSDLMCLATDYFGSVSRTKKWFVEYNLGLDAKPLQLCETVEGIKRVENSILRLAAGMTA</sequence>
<name>A0ABU9SX05_9ALTE</name>
<protein>
    <submittedName>
        <fullName evidence="2">MbcA/ParS/Xre antitoxin family protein</fullName>
    </submittedName>
</protein>
<proteinExistence type="predicted"/>
<keyword evidence="3" id="KW-1185">Reference proteome</keyword>